<dbReference type="PANTHER" id="PTHR11607:SF3">
    <property type="entry name" value="LYSOSOMAL ALPHA-MANNOSIDASE"/>
    <property type="match status" value="1"/>
</dbReference>
<reference evidence="2 3" key="1">
    <citation type="journal article" date="2022" name="Nat. Plants">
        <title>Genomes of leafy and leafless Platanthera orchids illuminate the evolution of mycoheterotrophy.</title>
        <authorList>
            <person name="Li M.H."/>
            <person name="Liu K.W."/>
            <person name="Li Z."/>
            <person name="Lu H.C."/>
            <person name="Ye Q.L."/>
            <person name="Zhang D."/>
            <person name="Wang J.Y."/>
            <person name="Li Y.F."/>
            <person name="Zhong Z.M."/>
            <person name="Liu X."/>
            <person name="Yu X."/>
            <person name="Liu D.K."/>
            <person name="Tu X.D."/>
            <person name="Liu B."/>
            <person name="Hao Y."/>
            <person name="Liao X.Y."/>
            <person name="Jiang Y.T."/>
            <person name="Sun W.H."/>
            <person name="Chen J."/>
            <person name="Chen Y.Q."/>
            <person name="Ai Y."/>
            <person name="Zhai J.W."/>
            <person name="Wu S.S."/>
            <person name="Zhou Z."/>
            <person name="Hsiao Y.Y."/>
            <person name="Wu W.L."/>
            <person name="Chen Y.Y."/>
            <person name="Lin Y.F."/>
            <person name="Hsu J.L."/>
            <person name="Li C.Y."/>
            <person name="Wang Z.W."/>
            <person name="Zhao X."/>
            <person name="Zhong W.Y."/>
            <person name="Ma X.K."/>
            <person name="Ma L."/>
            <person name="Huang J."/>
            <person name="Chen G.Z."/>
            <person name="Huang M.Z."/>
            <person name="Huang L."/>
            <person name="Peng D.H."/>
            <person name="Luo Y.B."/>
            <person name="Zou S.Q."/>
            <person name="Chen S.P."/>
            <person name="Lan S."/>
            <person name="Tsai W.C."/>
            <person name="Van de Peer Y."/>
            <person name="Liu Z.J."/>
        </authorList>
    </citation>
    <scope>NUCLEOTIDE SEQUENCE [LARGE SCALE GENOMIC DNA]</scope>
    <source>
        <strain evidence="2">Lor288</strain>
    </source>
</reference>
<name>A0ABR2N176_9ASPA</name>
<dbReference type="Proteomes" id="UP001412067">
    <property type="component" value="Unassembled WGS sequence"/>
</dbReference>
<comment type="caution">
    <text evidence="2">The sequence shown here is derived from an EMBL/GenBank/DDBJ whole genome shotgun (WGS) entry which is preliminary data.</text>
</comment>
<evidence type="ECO:0000259" key="1">
    <source>
        <dbReference type="Pfam" id="PF01074"/>
    </source>
</evidence>
<evidence type="ECO:0000313" key="2">
    <source>
        <dbReference type="EMBL" id="KAK8969877.1"/>
    </source>
</evidence>
<dbReference type="EMBL" id="JBBWWR010000002">
    <property type="protein sequence ID" value="KAK8969877.1"/>
    <property type="molecule type" value="Genomic_DNA"/>
</dbReference>
<gene>
    <name evidence="2" type="ORF">KSP40_PGU007504</name>
</gene>
<dbReference type="PANTHER" id="PTHR11607">
    <property type="entry name" value="ALPHA-MANNOSIDASE"/>
    <property type="match status" value="1"/>
</dbReference>
<dbReference type="SUPFAM" id="SSF88713">
    <property type="entry name" value="Glycoside hydrolase/deacetylase"/>
    <property type="match status" value="1"/>
</dbReference>
<dbReference type="InterPro" id="IPR027291">
    <property type="entry name" value="Glyco_hydro_38_N_sf"/>
</dbReference>
<protein>
    <recommendedName>
        <fullName evidence="1">Glycoside hydrolase family 38 N-terminal domain-containing protein</fullName>
    </recommendedName>
</protein>
<keyword evidence="3" id="KW-1185">Reference proteome</keyword>
<dbReference type="InterPro" id="IPR050843">
    <property type="entry name" value="Glycosyl_Hydrlase_38"/>
</dbReference>
<proteinExistence type="predicted"/>
<evidence type="ECO:0000313" key="3">
    <source>
        <dbReference type="Proteomes" id="UP001412067"/>
    </source>
</evidence>
<dbReference type="InterPro" id="IPR000602">
    <property type="entry name" value="Glyco_hydro_38_N"/>
</dbReference>
<dbReference type="Pfam" id="PF01074">
    <property type="entry name" value="Glyco_hydro_38N"/>
    <property type="match status" value="1"/>
</dbReference>
<organism evidence="2 3">
    <name type="scientific">Platanthera guangdongensis</name>
    <dbReference type="NCBI Taxonomy" id="2320717"/>
    <lineage>
        <taxon>Eukaryota</taxon>
        <taxon>Viridiplantae</taxon>
        <taxon>Streptophyta</taxon>
        <taxon>Embryophyta</taxon>
        <taxon>Tracheophyta</taxon>
        <taxon>Spermatophyta</taxon>
        <taxon>Magnoliopsida</taxon>
        <taxon>Liliopsida</taxon>
        <taxon>Asparagales</taxon>
        <taxon>Orchidaceae</taxon>
        <taxon>Orchidoideae</taxon>
        <taxon>Orchideae</taxon>
        <taxon>Orchidinae</taxon>
        <taxon>Platanthera</taxon>
    </lineage>
</organism>
<accession>A0ABR2N176</accession>
<dbReference type="InterPro" id="IPR011330">
    <property type="entry name" value="Glyco_hydro/deAcase_b/a-brl"/>
</dbReference>
<sequence length="274" mass="30874">MNMDSVIKAIIGGGIKSGSRLESLGNLSFPSGIGRGSWTRVGFDALYFGRIDYQDREKRKQLKNLEVVWRGSKSLGSSSDVFTGIFPKNYEPPPGGFYFEINDKYPVIQDDPLLFDYNVQERVDDFVAAAVSQANISRANHIMFTMGTDFKYQYANSWFKEMDKFIHYVNQDVDVSMSPCIRRASFFKHLLHCVGLELMHIFVAFLLGDMLAHWSPAPPILVARPPDLDAAHPAVSLTDALPSPCCIYPLLPCRTFHLLQILATARRNPLLLLH</sequence>
<feature type="domain" description="Glycoside hydrolase family 38 N-terminal" evidence="1">
    <location>
        <begin position="40"/>
        <end position="181"/>
    </location>
</feature>
<dbReference type="Gene3D" id="3.20.110.10">
    <property type="entry name" value="Glycoside hydrolase 38, N terminal domain"/>
    <property type="match status" value="1"/>
</dbReference>